<reference evidence="11" key="1">
    <citation type="journal article" date="2008" name="Microbiology (Mosc.)">
        <title>The hrp genes of Pseudomonas cichorii are essential for pathogenicity on eggplant but not on lettuce.</title>
        <authorList>
            <person name="Hojo H."/>
            <person name="Koyanagi M."/>
            <person name="Tanaka M."/>
            <person name="Kajihara S."/>
            <person name="Ohnishi K."/>
            <person name="Kiba A."/>
            <person name="Hikichi Y."/>
        </authorList>
    </citation>
    <scope>NUCLEOTIDE SEQUENCE</scope>
    <source>
        <strain evidence="11">SPC9018</strain>
    </source>
</reference>
<evidence type="ECO:0000313" key="11">
    <source>
        <dbReference type="EMBL" id="BAG24112.1"/>
    </source>
</evidence>
<dbReference type="GO" id="GO:0016655">
    <property type="term" value="F:oxidoreductase activity, acting on NAD(P)H, quinone or similar compound as acceptor"/>
    <property type="evidence" value="ECO:0007669"/>
    <property type="project" value="InterPro"/>
</dbReference>
<gene>
    <name evidence="11" type="primary">C13</name>
    <name evidence="6" type="synonym">azoR</name>
</gene>
<evidence type="ECO:0000259" key="10">
    <source>
        <dbReference type="Pfam" id="PF02678"/>
    </source>
</evidence>
<comment type="subunit">
    <text evidence="6">Homodimer.</text>
</comment>
<dbReference type="GO" id="GO:0010181">
    <property type="term" value="F:FMN binding"/>
    <property type="evidence" value="ECO:0007669"/>
    <property type="project" value="UniProtKB-UniRule"/>
</dbReference>
<evidence type="ECO:0000256" key="8">
    <source>
        <dbReference type="SAM" id="MobiDB-lite"/>
    </source>
</evidence>
<evidence type="ECO:0000256" key="7">
    <source>
        <dbReference type="RuleBase" id="RU003457"/>
    </source>
</evidence>
<dbReference type="AlphaFoldDB" id="B3IXF6"/>
<comment type="function">
    <text evidence="6">Quinone reductase that provides resistance to thiol-specific stress caused by electrophilic quinones.</text>
</comment>
<evidence type="ECO:0000256" key="5">
    <source>
        <dbReference type="ARBA" id="ARBA00048542"/>
    </source>
</evidence>
<dbReference type="GO" id="GO:0016652">
    <property type="term" value="F:oxidoreductase activity, acting on NAD(P)H as acceptor"/>
    <property type="evidence" value="ECO:0007669"/>
    <property type="project" value="UniProtKB-UniRule"/>
</dbReference>
<comment type="similarity">
    <text evidence="7">Belongs to the pirin family.</text>
</comment>
<evidence type="ECO:0000256" key="1">
    <source>
        <dbReference type="ARBA" id="ARBA00022630"/>
    </source>
</evidence>
<comment type="caution">
    <text evidence="6">Lacks conserved residue(s) required for the propagation of feature annotation.</text>
</comment>
<dbReference type="PANTHER" id="PTHR43741">
    <property type="entry name" value="FMN-DEPENDENT NADH-AZOREDUCTASE 1"/>
    <property type="match status" value="1"/>
</dbReference>
<dbReference type="InterPro" id="IPR003829">
    <property type="entry name" value="Pirin_N_dom"/>
</dbReference>
<evidence type="ECO:0000256" key="6">
    <source>
        <dbReference type="HAMAP-Rule" id="MF_01216"/>
    </source>
</evidence>
<feature type="compositionally biased region" description="Polar residues" evidence="8">
    <location>
        <begin position="1"/>
        <end position="11"/>
    </location>
</feature>
<feature type="binding site" evidence="6">
    <location>
        <begin position="334"/>
        <end position="336"/>
    </location>
    <ligand>
        <name>FMN</name>
        <dbReference type="ChEBI" id="CHEBI:58210"/>
    </ligand>
</feature>
<comment type="catalytic activity">
    <reaction evidence="6">
        <text>2 a quinone + NADH + H(+) = 2 a 1,4-benzosemiquinone + NAD(+)</text>
        <dbReference type="Rhea" id="RHEA:65952"/>
        <dbReference type="ChEBI" id="CHEBI:15378"/>
        <dbReference type="ChEBI" id="CHEBI:57540"/>
        <dbReference type="ChEBI" id="CHEBI:57945"/>
        <dbReference type="ChEBI" id="CHEBI:132124"/>
        <dbReference type="ChEBI" id="CHEBI:134225"/>
    </reaction>
</comment>
<dbReference type="InterPro" id="IPR023048">
    <property type="entry name" value="NADH:quinone_OxRdtase_FMN_depd"/>
</dbReference>
<feature type="binding site" evidence="6">
    <location>
        <position position="328"/>
    </location>
    <ligand>
        <name>FMN</name>
        <dbReference type="ChEBI" id="CHEBI:58210"/>
    </ligand>
</feature>
<dbReference type="InterPro" id="IPR014710">
    <property type="entry name" value="RmlC-like_jellyroll"/>
</dbReference>
<evidence type="ECO:0000259" key="9">
    <source>
        <dbReference type="Pfam" id="PF02525"/>
    </source>
</evidence>
<comment type="function">
    <text evidence="6">Also exhibits azoreductase activity. Catalyzes the reductive cleavage of the azo bond in aromatic azo compounds to the corresponding amines.</text>
</comment>
<organism evidence="11">
    <name type="scientific">Pseudomonas cichorii</name>
    <dbReference type="NCBI Taxonomy" id="36746"/>
    <lineage>
        <taxon>Bacteria</taxon>
        <taxon>Pseudomonadati</taxon>
        <taxon>Pseudomonadota</taxon>
        <taxon>Gammaproteobacteria</taxon>
        <taxon>Pseudomonadales</taxon>
        <taxon>Pseudomonadaceae</taxon>
        <taxon>Pseudomonas</taxon>
    </lineage>
</organism>
<dbReference type="Pfam" id="PF02525">
    <property type="entry name" value="Flavodoxin_2"/>
    <property type="match status" value="1"/>
</dbReference>
<keyword evidence="3 6" id="KW-0560">Oxidoreductase</keyword>
<dbReference type="Gene3D" id="2.60.120.10">
    <property type="entry name" value="Jelly Rolls"/>
    <property type="match status" value="1"/>
</dbReference>
<dbReference type="EMBL" id="AB433910">
    <property type="protein sequence ID" value="BAG24112.1"/>
    <property type="molecule type" value="Genomic_DNA"/>
</dbReference>
<dbReference type="SUPFAM" id="SSF52218">
    <property type="entry name" value="Flavoproteins"/>
    <property type="match status" value="1"/>
</dbReference>
<dbReference type="HAMAP" id="MF_01216">
    <property type="entry name" value="Azoreductase_type1"/>
    <property type="match status" value="1"/>
</dbReference>
<dbReference type="GO" id="GO:0009055">
    <property type="term" value="F:electron transfer activity"/>
    <property type="evidence" value="ECO:0007669"/>
    <property type="project" value="UniProtKB-UniRule"/>
</dbReference>
<sequence length="522" mass="56005">MTTSSLLNGTRHTLHDHQQSHARVGTNEQARAIVHRTHGRVHGPVTRLVSPSDLGQILKPFVFLDIFSTLPNARPQGFGMHPHSGIATLTFVEAGEVIYEDTTGKKGVLPAGGVEWMSAGNGIWHSGTPFSEKAMRGFQLWVALPAAEENAPPESHYLAPAQIPREGPARVLLGRYGNAESTIPAPSDMTYLAVTLKDGERWRFAPPSGHTVTWLAVSEGLLEAGSAVDTGELAVFEESNQAIDLVAQGTTSFVLGSAVKHPHELVMGYYSVHTSREALHEVKPRYSASVLLCGATGDWANTLLHHFRTNISAKVRKLPMNILHLDSSILGAHSVSRTLSAQIVAKLQGETPNAVVTYRDLAATPVPHLSAAYLTALQTTGVDHSPEIQRDLEIGAATLQEFLAADTLVIGVALYNFTVPTQLKAWIDRVLVAGQTFRYTEQGPEGLAGGKRVILAVARGGIYGPDSPIANMEHGETYLRTALNFIGITNPEVILAEGVAFGPDQRAAAISAAEQRIAELSV</sequence>
<dbReference type="InterPro" id="IPR029039">
    <property type="entry name" value="Flavoprotein-like_sf"/>
</dbReference>
<dbReference type="Pfam" id="PF02678">
    <property type="entry name" value="Pirin"/>
    <property type="match status" value="1"/>
</dbReference>
<dbReference type="SUPFAM" id="SSF51182">
    <property type="entry name" value="RmlC-like cupins"/>
    <property type="match status" value="1"/>
</dbReference>
<name>B3IXF6_PSECI</name>
<proteinExistence type="inferred from homology"/>
<feature type="domain" description="Flavodoxin-like fold" evidence="9">
    <location>
        <begin position="320"/>
        <end position="519"/>
    </location>
</feature>
<dbReference type="CDD" id="cd02909">
    <property type="entry name" value="cupin_pirin_N"/>
    <property type="match status" value="1"/>
</dbReference>
<feature type="domain" description="Pirin N-terminal" evidence="10">
    <location>
        <begin position="53"/>
        <end position="142"/>
    </location>
</feature>
<dbReference type="InterPro" id="IPR003680">
    <property type="entry name" value="Flavodoxin_fold"/>
</dbReference>
<dbReference type="PANTHER" id="PTHR43741:SF4">
    <property type="entry name" value="FMN-DEPENDENT NADH:QUINONE OXIDOREDUCTASE"/>
    <property type="match status" value="1"/>
</dbReference>
<evidence type="ECO:0000256" key="2">
    <source>
        <dbReference type="ARBA" id="ARBA00022643"/>
    </source>
</evidence>
<evidence type="ECO:0000256" key="4">
    <source>
        <dbReference type="ARBA" id="ARBA00023027"/>
    </source>
</evidence>
<dbReference type="EC" id="1.6.5.-" evidence="6"/>
<dbReference type="InterPro" id="IPR050104">
    <property type="entry name" value="FMN-dep_NADH:Q_OxRdtase_AzoR1"/>
</dbReference>
<dbReference type="Gene3D" id="3.40.50.360">
    <property type="match status" value="1"/>
</dbReference>
<comment type="similarity">
    <text evidence="6">Belongs to the azoreductase type 1 family.</text>
</comment>
<accession>B3IXF6</accession>
<keyword evidence="1 6" id="KW-0285">Flavoprotein</keyword>
<comment type="cofactor">
    <cofactor evidence="6">
        <name>FMN</name>
        <dbReference type="ChEBI" id="CHEBI:58210"/>
    </cofactor>
    <text evidence="6">Binds 1 FMN per subunit.</text>
</comment>
<comment type="catalytic activity">
    <reaction evidence="5">
        <text>N,N-dimethyl-1,4-phenylenediamine + anthranilate + 2 NAD(+) = 2-(4-dimethylaminophenyl)diazenylbenzoate + 2 NADH + 2 H(+)</text>
        <dbReference type="Rhea" id="RHEA:55872"/>
        <dbReference type="ChEBI" id="CHEBI:15378"/>
        <dbReference type="ChEBI" id="CHEBI:15783"/>
        <dbReference type="ChEBI" id="CHEBI:16567"/>
        <dbReference type="ChEBI" id="CHEBI:57540"/>
        <dbReference type="ChEBI" id="CHEBI:57945"/>
        <dbReference type="ChEBI" id="CHEBI:71579"/>
        <dbReference type="EC" id="1.7.1.17"/>
    </reaction>
    <physiologicalReaction direction="right-to-left" evidence="5">
        <dbReference type="Rhea" id="RHEA:55874"/>
    </physiologicalReaction>
</comment>
<feature type="region of interest" description="Disordered" evidence="8">
    <location>
        <begin position="1"/>
        <end position="25"/>
    </location>
</feature>
<dbReference type="EC" id="1.7.1.17" evidence="6"/>
<dbReference type="InterPro" id="IPR011051">
    <property type="entry name" value="RmlC_Cupin_sf"/>
</dbReference>
<evidence type="ECO:0000256" key="3">
    <source>
        <dbReference type="ARBA" id="ARBA00023002"/>
    </source>
</evidence>
<protein>
    <recommendedName>
        <fullName evidence="6">FMN dependent NADH:quinone oxidoreductase</fullName>
        <ecNumber evidence="6">1.6.5.-</ecNumber>
    </recommendedName>
    <alternativeName>
        <fullName evidence="6">Azo-dye reductase</fullName>
    </alternativeName>
    <alternativeName>
        <fullName evidence="6">FMN-dependent NADH-azo compound oxidoreductase</fullName>
    </alternativeName>
    <alternativeName>
        <fullName evidence="6">FMN-dependent NADH-azoreductase</fullName>
        <ecNumber evidence="6">1.7.1.17</ecNumber>
    </alternativeName>
</protein>
<keyword evidence="4 6" id="KW-0520">NAD</keyword>
<keyword evidence="2 6" id="KW-0288">FMN</keyword>